<comment type="caution">
    <text evidence="14">The sequence shown here is derived from an EMBL/GenBank/DDBJ whole genome shotgun (WGS) entry which is preliminary data.</text>
</comment>
<dbReference type="PANTHER" id="PTHR10762">
    <property type="entry name" value="DIPHTHAMIDE BIOSYNTHESIS PROTEIN"/>
    <property type="match status" value="1"/>
</dbReference>
<keyword evidence="5" id="KW-0479">Metal-binding</keyword>
<dbReference type="SFLD" id="SFLDG01121">
    <property type="entry name" value="Diphthamide_biosynthesis"/>
    <property type="match status" value="1"/>
</dbReference>
<dbReference type="GO" id="GO:0017183">
    <property type="term" value="P:protein histidyl modification to diphthamide"/>
    <property type="evidence" value="ECO:0007669"/>
    <property type="project" value="UniProtKB-UniPathway"/>
</dbReference>
<evidence type="ECO:0000256" key="2">
    <source>
        <dbReference type="ARBA" id="ARBA00005156"/>
    </source>
</evidence>
<organism evidence="14 15">
    <name type="scientific">Wallemia hederae</name>
    <dbReference type="NCBI Taxonomy" id="1540922"/>
    <lineage>
        <taxon>Eukaryota</taxon>
        <taxon>Fungi</taxon>
        <taxon>Dikarya</taxon>
        <taxon>Basidiomycota</taxon>
        <taxon>Wallemiomycotina</taxon>
        <taxon>Wallemiomycetes</taxon>
        <taxon>Wallemiales</taxon>
        <taxon>Wallemiaceae</taxon>
        <taxon>Wallemia</taxon>
    </lineage>
</organism>
<name>A0A4T0FP37_9BASI</name>
<evidence type="ECO:0000256" key="6">
    <source>
        <dbReference type="ARBA" id="ARBA00023004"/>
    </source>
</evidence>
<dbReference type="GO" id="GO:0090560">
    <property type="term" value="F:2-(3-amino-3-carboxypropyl)histidine synthase activity"/>
    <property type="evidence" value="ECO:0007669"/>
    <property type="project" value="InterPro"/>
</dbReference>
<keyword evidence="6" id="KW-0408">Iron</keyword>
<dbReference type="Proteomes" id="UP000310189">
    <property type="component" value="Unassembled WGS sequence"/>
</dbReference>
<dbReference type="AlphaFoldDB" id="A0A4T0FP37"/>
<dbReference type="GO" id="GO:0046872">
    <property type="term" value="F:metal ion binding"/>
    <property type="evidence" value="ECO:0007669"/>
    <property type="project" value="UniProtKB-KW"/>
</dbReference>
<evidence type="ECO:0000256" key="4">
    <source>
        <dbReference type="ARBA" id="ARBA00021914"/>
    </source>
</evidence>
<dbReference type="InterPro" id="IPR042265">
    <property type="entry name" value="DPH1/DPH2_3"/>
</dbReference>
<feature type="compositionally biased region" description="Basic and acidic residues" evidence="13">
    <location>
        <begin position="595"/>
        <end position="615"/>
    </location>
</feature>
<evidence type="ECO:0000313" key="15">
    <source>
        <dbReference type="Proteomes" id="UP000310189"/>
    </source>
</evidence>
<proteinExistence type="inferred from homology"/>
<evidence type="ECO:0000256" key="8">
    <source>
        <dbReference type="ARBA" id="ARBA00032573"/>
    </source>
</evidence>
<comment type="function">
    <text evidence="11">Required for the first step of diphthamide biosynthesis, a post-translational modification of histidine which occurs in elongation factor 2. DPH1 and DPH2 transfer a 3-amino-3-carboxypropyl (ACP) group from S-adenosyl-L-methionine (SAM) to a histidine residue, the reaction is assisted by a reduction system comprising DPH3 and a NADH-dependent reductase, predominantly CBR1. Facilitates the reduction of the catalytic iron-sulfur cluster found in the DPH1 subunit.</text>
</comment>
<keyword evidence="15" id="KW-1185">Reference proteome</keyword>
<comment type="similarity">
    <text evidence="3">Belongs to the DPH1/DPH2 family. DPH2 subfamily.</text>
</comment>
<evidence type="ECO:0000313" key="14">
    <source>
        <dbReference type="EMBL" id="TIA88566.1"/>
    </source>
</evidence>
<comment type="subunit">
    <text evidence="10">Component of the 2-(3-amino-3-carboxypropyl)histidine synthase complex composed of DPH1, DPH2, DPH3 and a NADH-dependent reductase, predominantly CBR1.</text>
</comment>
<dbReference type="PANTHER" id="PTHR10762:SF2">
    <property type="entry name" value="2-(3-AMINO-3-CARBOXYPROPYL)HISTIDINE SYNTHASE SUBUNIT 2"/>
    <property type="match status" value="1"/>
</dbReference>
<dbReference type="Pfam" id="PF01866">
    <property type="entry name" value="Diphthamide_syn"/>
    <property type="match status" value="2"/>
</dbReference>
<evidence type="ECO:0000256" key="10">
    <source>
        <dbReference type="ARBA" id="ARBA00034128"/>
    </source>
</evidence>
<dbReference type="OrthoDB" id="449241at2759"/>
<dbReference type="NCBIfam" id="TIGR00322">
    <property type="entry name" value="diphth2_R"/>
    <property type="match status" value="2"/>
</dbReference>
<dbReference type="FunFam" id="3.40.50.11840:FF:000002">
    <property type="entry name" value="2-(3-amino-3-carboxypropyl)histidine synthase subunit 2"/>
    <property type="match status" value="1"/>
</dbReference>
<evidence type="ECO:0000256" key="13">
    <source>
        <dbReference type="SAM" id="MobiDB-lite"/>
    </source>
</evidence>
<feature type="compositionally biased region" description="Polar residues" evidence="13">
    <location>
        <begin position="276"/>
        <end position="287"/>
    </location>
</feature>
<evidence type="ECO:0000256" key="9">
    <source>
        <dbReference type="ARBA" id="ARBA00032791"/>
    </source>
</evidence>
<keyword evidence="7" id="KW-0411">Iron-sulfur</keyword>
<dbReference type="SFLD" id="SFLDS00032">
    <property type="entry name" value="Radical_SAM_3-amino-3-carboxyp"/>
    <property type="match status" value="1"/>
</dbReference>
<dbReference type="EMBL" id="SPNW01000036">
    <property type="protein sequence ID" value="TIA88566.1"/>
    <property type="molecule type" value="Genomic_DNA"/>
</dbReference>
<sequence length="615" mass="66405">MSTITNSGEDAIMRSEPVEMAEISSSSSDLLSSFEIARTARDILTGGYSKIALQFPDNLLHHSVTVYKALSANLPPSHKVYILADTTYNSCCIDEVAAQHVDADVIVHYGHACLEPPARLPVIYVFGKMALDVDRCVEALAKSVSDKRSHNDTLNTSLITTDVAYAWKAQTITNGLAKRLDDVAVHMQNPPPTIVYPAADSGAPAAVRPGDETKLQDHEADGSALPGEREEGGEKEGCCGGVCKQSKEESKEGSNSSTPNNTLSCCNGASNCDSSRGTNEPSNNISIAQRPVTTTQTLSTSSTQLTPSTILIYIGSPSLKLTNLVLTHKDVFILAYDPVTDTCIDATGSENRLLQRRYAQVNKARDCDVFGLAVGTLSTASYLPLVQKLRAKLQHYQKKVYTVAVGKLNPAKLGNFAEIQTWCVIACGENSIVNSKEFHVPVITPFELEMALDNRLWTGEYVLDFGSLLDPRSKYSLDGGIENGAENDDDDDDSIEKDPDAPIFSASTGRFIHHRKFGDDTHPDTPASLASNVDALTLRTTENALQVMPNSAAGAYLQTQRSWKGLEVREGEDAPSELESGRAGVARGYTLPDNLEQKGSESATRRDKDKQAGAQ</sequence>
<dbReference type="Gene3D" id="3.40.50.11840">
    <property type="entry name" value="Diphthamide synthesis DPH1/DPH2 domain 1"/>
    <property type="match status" value="1"/>
</dbReference>
<evidence type="ECO:0000256" key="12">
    <source>
        <dbReference type="ARBA" id="ARBA00080784"/>
    </source>
</evidence>
<evidence type="ECO:0000256" key="1">
    <source>
        <dbReference type="ARBA" id="ARBA00001966"/>
    </source>
</evidence>
<evidence type="ECO:0000256" key="3">
    <source>
        <dbReference type="ARBA" id="ARBA00006179"/>
    </source>
</evidence>
<accession>A0A4T0FP37</accession>
<feature type="region of interest" description="Disordered" evidence="13">
    <location>
        <begin position="567"/>
        <end position="615"/>
    </location>
</feature>
<evidence type="ECO:0000256" key="11">
    <source>
        <dbReference type="ARBA" id="ARBA00054092"/>
    </source>
</evidence>
<comment type="pathway">
    <text evidence="2">Protein modification; peptidyl-diphthamide biosynthesis.</text>
</comment>
<reference evidence="14 15" key="1">
    <citation type="submission" date="2019-03" db="EMBL/GenBank/DDBJ databases">
        <title>Sequencing 23 genomes of Wallemia ichthyophaga.</title>
        <authorList>
            <person name="Gostincar C."/>
        </authorList>
    </citation>
    <scope>NUCLEOTIDE SEQUENCE [LARGE SCALE GENOMIC DNA]</scope>
    <source>
        <strain evidence="14 15">EXF-5753</strain>
    </source>
</reference>
<dbReference type="UniPathway" id="UPA00559"/>
<feature type="region of interest" description="Disordered" evidence="13">
    <location>
        <begin position="197"/>
        <end position="240"/>
    </location>
</feature>
<dbReference type="FunFam" id="3.40.50.11860:FF:000001">
    <property type="entry name" value="2-(3-amino-3-carboxypropyl)histidine synthase subunit 2"/>
    <property type="match status" value="1"/>
</dbReference>
<evidence type="ECO:0000256" key="5">
    <source>
        <dbReference type="ARBA" id="ARBA00022723"/>
    </source>
</evidence>
<dbReference type="GO" id="GO:0051536">
    <property type="term" value="F:iron-sulfur cluster binding"/>
    <property type="evidence" value="ECO:0007669"/>
    <property type="project" value="UniProtKB-KW"/>
</dbReference>
<comment type="cofactor">
    <cofactor evidence="1">
        <name>[4Fe-4S] cluster</name>
        <dbReference type="ChEBI" id="CHEBI:49883"/>
    </cofactor>
</comment>
<feature type="region of interest" description="Disordered" evidence="13">
    <location>
        <begin position="276"/>
        <end position="301"/>
    </location>
</feature>
<dbReference type="InterPro" id="IPR042263">
    <property type="entry name" value="DPH1/DPH2_1"/>
</dbReference>
<feature type="compositionally biased region" description="Basic and acidic residues" evidence="13">
    <location>
        <begin position="209"/>
        <end position="237"/>
    </location>
</feature>
<feature type="region of interest" description="Disordered" evidence="13">
    <location>
        <begin position="479"/>
        <end position="505"/>
    </location>
</feature>
<dbReference type="Gene3D" id="3.40.50.11860">
    <property type="entry name" value="Diphthamide synthesis DPH1/DPH2 domain 3"/>
    <property type="match status" value="1"/>
</dbReference>
<protein>
    <recommendedName>
        <fullName evidence="4">2-(3-amino-3-carboxypropyl)histidine synthase subunit 2</fullName>
    </recommendedName>
    <alternativeName>
        <fullName evidence="8">Diphthamide biosynthesis protein 2</fullName>
    </alternativeName>
    <alternativeName>
        <fullName evidence="9">Diphtheria toxin resistance protein 2</fullName>
    </alternativeName>
    <alternativeName>
        <fullName evidence="12">S-adenosyl-L-methionine:L-histidine 3-amino-3-carboxypropyltransferase 2</fullName>
    </alternativeName>
</protein>
<gene>
    <name evidence="14" type="ORF">E3P99_02514</name>
</gene>
<feature type="compositionally biased region" description="Acidic residues" evidence="13">
    <location>
        <begin position="485"/>
        <end position="495"/>
    </location>
</feature>
<dbReference type="InterPro" id="IPR016435">
    <property type="entry name" value="DPH1/DPH2"/>
</dbReference>
<evidence type="ECO:0000256" key="7">
    <source>
        <dbReference type="ARBA" id="ARBA00023014"/>
    </source>
</evidence>